<evidence type="ECO:0000313" key="4">
    <source>
        <dbReference type="Proteomes" id="UP001501175"/>
    </source>
</evidence>
<name>A0ABP8NR25_9BACT</name>
<dbReference type="RefSeq" id="WP_345249776.1">
    <property type="nucleotide sequence ID" value="NZ_BAABHD010000084.1"/>
</dbReference>
<evidence type="ECO:0000256" key="1">
    <source>
        <dbReference type="ARBA" id="ARBA00023002"/>
    </source>
</evidence>
<dbReference type="Gene3D" id="3.40.50.720">
    <property type="entry name" value="NAD(P)-binding Rossmann-like Domain"/>
    <property type="match status" value="1"/>
</dbReference>
<dbReference type="Pfam" id="PF03807">
    <property type="entry name" value="F420_oxidored"/>
    <property type="match status" value="1"/>
</dbReference>
<protein>
    <submittedName>
        <fullName evidence="3">NAD(P)-binding domain-containing protein</fullName>
    </submittedName>
</protein>
<comment type="caution">
    <text evidence="3">The sequence shown here is derived from an EMBL/GenBank/DDBJ whole genome shotgun (WGS) entry which is preliminary data.</text>
</comment>
<dbReference type="PANTHER" id="PTHR14239:SF0">
    <property type="entry name" value="F420-DEPENDENT NADP REDUCTASE"/>
    <property type="match status" value="1"/>
</dbReference>
<dbReference type="Proteomes" id="UP001501175">
    <property type="component" value="Unassembled WGS sequence"/>
</dbReference>
<gene>
    <name evidence="3" type="ORF">GCM10023189_57730</name>
</gene>
<accession>A0ABP8NR25</accession>
<organism evidence="3 4">
    <name type="scientific">Nibrella saemangeumensis</name>
    <dbReference type="NCBI Taxonomy" id="1084526"/>
    <lineage>
        <taxon>Bacteria</taxon>
        <taxon>Pseudomonadati</taxon>
        <taxon>Bacteroidota</taxon>
        <taxon>Cytophagia</taxon>
        <taxon>Cytophagales</taxon>
        <taxon>Spirosomataceae</taxon>
        <taxon>Nibrella</taxon>
    </lineage>
</organism>
<dbReference type="PANTHER" id="PTHR14239">
    <property type="entry name" value="DUDULIN-RELATED"/>
    <property type="match status" value="1"/>
</dbReference>
<dbReference type="SUPFAM" id="SSF51735">
    <property type="entry name" value="NAD(P)-binding Rossmann-fold domains"/>
    <property type="match status" value="1"/>
</dbReference>
<proteinExistence type="predicted"/>
<evidence type="ECO:0000313" key="3">
    <source>
        <dbReference type="EMBL" id="GAA4469931.1"/>
    </source>
</evidence>
<dbReference type="EMBL" id="BAABHD010000084">
    <property type="protein sequence ID" value="GAA4469931.1"/>
    <property type="molecule type" value="Genomic_DNA"/>
</dbReference>
<sequence length="206" mass="22182">MKIAIIGSGHVGGALAQRFIQVGHTVLVGVRYPLSMRSVLLAMKIGEDRFTTVESAAQQSEVVVLATSTMAAIDVTRELGDTTGKVIIDTMNAGRGRGPEGFHNTTEAIMANTLTPDVAKCFNATGYEIMLDPHFGDQAADMFVCGPSRKAKQVATQLAKDIGFGECYDLGGRDKFSLIEQLASVWIELALVQGYGRKIAFKLLKR</sequence>
<dbReference type="InterPro" id="IPR028939">
    <property type="entry name" value="P5C_Rdtase_cat_N"/>
</dbReference>
<evidence type="ECO:0000259" key="2">
    <source>
        <dbReference type="Pfam" id="PF03807"/>
    </source>
</evidence>
<feature type="domain" description="Pyrroline-5-carboxylate reductase catalytic N-terminal" evidence="2">
    <location>
        <begin position="2"/>
        <end position="92"/>
    </location>
</feature>
<reference evidence="4" key="1">
    <citation type="journal article" date="2019" name="Int. J. Syst. Evol. Microbiol.">
        <title>The Global Catalogue of Microorganisms (GCM) 10K type strain sequencing project: providing services to taxonomists for standard genome sequencing and annotation.</title>
        <authorList>
            <consortium name="The Broad Institute Genomics Platform"/>
            <consortium name="The Broad Institute Genome Sequencing Center for Infectious Disease"/>
            <person name="Wu L."/>
            <person name="Ma J."/>
        </authorList>
    </citation>
    <scope>NUCLEOTIDE SEQUENCE [LARGE SCALE GENOMIC DNA]</scope>
    <source>
        <strain evidence="4">JCM 17927</strain>
    </source>
</reference>
<dbReference type="InterPro" id="IPR051267">
    <property type="entry name" value="STEAP_metalloreductase"/>
</dbReference>
<keyword evidence="4" id="KW-1185">Reference proteome</keyword>
<dbReference type="InterPro" id="IPR036291">
    <property type="entry name" value="NAD(P)-bd_dom_sf"/>
</dbReference>
<keyword evidence="1" id="KW-0560">Oxidoreductase</keyword>